<dbReference type="InterPro" id="IPR039177">
    <property type="entry name" value="SMG9"/>
</dbReference>
<reference evidence="4" key="2">
    <citation type="submission" date="2023-03" db="EMBL/GenBank/DDBJ databases">
        <authorList>
            <person name="Inwood S.N."/>
            <person name="Skelly J.G."/>
            <person name="Guhlin J."/>
            <person name="Harrop T.W.R."/>
            <person name="Goldson S.G."/>
            <person name="Dearden P.K."/>
        </authorList>
    </citation>
    <scope>NUCLEOTIDE SEQUENCE</scope>
    <source>
        <strain evidence="4">Irish</strain>
        <tissue evidence="4">Whole body</tissue>
    </source>
</reference>
<keyword evidence="2" id="KW-0866">Nonsense-mediated mRNA decay</keyword>
<comment type="similarity">
    <text evidence="1">Belongs to the SMG9 family.</text>
</comment>
<dbReference type="PANTHER" id="PTHR14270:SF0">
    <property type="entry name" value="NONSENSE-MEDIATED MRNA DECAY FACTOR SMG9"/>
    <property type="match status" value="1"/>
</dbReference>
<evidence type="ECO:0000256" key="2">
    <source>
        <dbReference type="ARBA" id="ARBA00023161"/>
    </source>
</evidence>
<dbReference type="Proteomes" id="UP001168990">
    <property type="component" value="Unassembled WGS sequence"/>
</dbReference>
<dbReference type="Pfam" id="PF10220">
    <property type="entry name" value="Smg8_Smg9"/>
    <property type="match status" value="1"/>
</dbReference>
<protein>
    <recommendedName>
        <fullName evidence="6">Protein SMG9</fullName>
    </recommendedName>
</protein>
<organism evidence="4 5">
    <name type="scientific">Microctonus aethiopoides</name>
    <dbReference type="NCBI Taxonomy" id="144406"/>
    <lineage>
        <taxon>Eukaryota</taxon>
        <taxon>Metazoa</taxon>
        <taxon>Ecdysozoa</taxon>
        <taxon>Arthropoda</taxon>
        <taxon>Hexapoda</taxon>
        <taxon>Insecta</taxon>
        <taxon>Pterygota</taxon>
        <taxon>Neoptera</taxon>
        <taxon>Endopterygota</taxon>
        <taxon>Hymenoptera</taxon>
        <taxon>Apocrita</taxon>
        <taxon>Ichneumonoidea</taxon>
        <taxon>Braconidae</taxon>
        <taxon>Euphorinae</taxon>
        <taxon>Microctonus</taxon>
    </lineage>
</organism>
<reference evidence="4" key="1">
    <citation type="journal article" date="2023" name="bioRxiv">
        <title>Scaffold-level genome assemblies of two parasitoid biocontrol wasps reveal the parthenogenesis mechanism and an associated novel virus.</title>
        <authorList>
            <person name="Inwood S."/>
            <person name="Skelly J."/>
            <person name="Guhlin J."/>
            <person name="Harrop T."/>
            <person name="Goldson S."/>
            <person name="Dearden P."/>
        </authorList>
    </citation>
    <scope>NUCLEOTIDE SEQUENCE</scope>
    <source>
        <strain evidence="4">Irish</strain>
        <tissue evidence="4">Whole body</tissue>
    </source>
</reference>
<dbReference type="AlphaFoldDB" id="A0AA39FW51"/>
<name>A0AA39FW51_9HYME</name>
<evidence type="ECO:0000256" key="3">
    <source>
        <dbReference type="SAM" id="MobiDB-lite"/>
    </source>
</evidence>
<comment type="caution">
    <text evidence="4">The sequence shown here is derived from an EMBL/GenBank/DDBJ whole genome shotgun (WGS) entry which is preliminary data.</text>
</comment>
<feature type="region of interest" description="Disordered" evidence="3">
    <location>
        <begin position="39"/>
        <end position="61"/>
    </location>
</feature>
<keyword evidence="5" id="KW-1185">Reference proteome</keyword>
<dbReference type="Gene3D" id="3.40.50.300">
    <property type="entry name" value="P-loop containing nucleotide triphosphate hydrolases"/>
    <property type="match status" value="1"/>
</dbReference>
<accession>A0AA39FW51</accession>
<dbReference type="GO" id="GO:0000184">
    <property type="term" value="P:nuclear-transcribed mRNA catabolic process, nonsense-mediated decay"/>
    <property type="evidence" value="ECO:0007669"/>
    <property type="project" value="UniProtKB-KW"/>
</dbReference>
<dbReference type="InterPro" id="IPR027417">
    <property type="entry name" value="P-loop_NTPase"/>
</dbReference>
<dbReference type="EMBL" id="JAQQBS010000001">
    <property type="protein sequence ID" value="KAK0176691.1"/>
    <property type="molecule type" value="Genomic_DNA"/>
</dbReference>
<evidence type="ECO:0000313" key="5">
    <source>
        <dbReference type="Proteomes" id="UP001168990"/>
    </source>
</evidence>
<sequence>MTSRKVTTVMTKDHDINNTDNTKIPIKVVDRPTFILKTREGENRAVSPNQRNGAKKEAEGQAATSSKLIEYRSLLSSCIEMTKCKKFMDEDLLVGDNLSDYLIEQQDFLVVGVLGTQGVGKSTILSLLASKNDIFSVQNATHHKSGSNCTTGIDFYVTKNRVIYLDTQPILSSSMMTSTSSMLPEFINADYNLELKSLEFTAFLYSVCHIIIFVQDWFVDPNLVRFLQTAEMLKPSSTSNLNQDYVEYYPHILFLHNKAELQDLMPDNLETMKDFYDKVFANSRLQTHSGLDMNPCSTEGQLNLFLIPRINSQGDESIIHSNEKELIEKLRSKIHGIPRNPMTPSTLTEKTWYHYATKALEGIRNSHFCREYGRLMP</sequence>
<dbReference type="PANTHER" id="PTHR14270">
    <property type="entry name" value="NONSENSE-MEDIATED MRNA DECAY FACTOR SMG9"/>
    <property type="match status" value="1"/>
</dbReference>
<gene>
    <name evidence="4" type="ORF">PV328_000804</name>
</gene>
<dbReference type="InterPro" id="IPR019354">
    <property type="entry name" value="SMG8-like"/>
</dbReference>
<evidence type="ECO:0008006" key="6">
    <source>
        <dbReference type="Google" id="ProtNLM"/>
    </source>
</evidence>
<proteinExistence type="inferred from homology"/>
<evidence type="ECO:0000313" key="4">
    <source>
        <dbReference type="EMBL" id="KAK0176691.1"/>
    </source>
</evidence>
<evidence type="ECO:0000256" key="1">
    <source>
        <dbReference type="ARBA" id="ARBA00007712"/>
    </source>
</evidence>
<dbReference type="SUPFAM" id="SSF52540">
    <property type="entry name" value="P-loop containing nucleoside triphosphate hydrolases"/>
    <property type="match status" value="1"/>
</dbReference>